<dbReference type="InterPro" id="IPR035906">
    <property type="entry name" value="MetI-like_sf"/>
</dbReference>
<dbReference type="InterPro" id="IPR000515">
    <property type="entry name" value="MetI-like"/>
</dbReference>
<dbReference type="Proteomes" id="UP001157161">
    <property type="component" value="Unassembled WGS sequence"/>
</dbReference>
<evidence type="ECO:0000256" key="3">
    <source>
        <dbReference type="ARBA" id="ARBA00022692"/>
    </source>
</evidence>
<reference evidence="9" key="2">
    <citation type="submission" date="2023-02" db="EMBL/GenBank/DDBJ databases">
        <authorList>
            <person name="Sun Q."/>
            <person name="Mori K."/>
        </authorList>
    </citation>
    <scope>NUCLEOTIDE SEQUENCE</scope>
    <source>
        <strain evidence="9">NBRC 112290</strain>
    </source>
</reference>
<evidence type="ECO:0000313" key="10">
    <source>
        <dbReference type="Proteomes" id="UP001157161"/>
    </source>
</evidence>
<organism evidence="9 10">
    <name type="scientific">Litorihabitans aurantiacus</name>
    <dbReference type="NCBI Taxonomy" id="1930061"/>
    <lineage>
        <taxon>Bacteria</taxon>
        <taxon>Bacillati</taxon>
        <taxon>Actinomycetota</taxon>
        <taxon>Actinomycetes</taxon>
        <taxon>Micrococcales</taxon>
        <taxon>Beutenbergiaceae</taxon>
        <taxon>Litorihabitans</taxon>
    </lineage>
</organism>
<feature type="transmembrane region" description="Helical" evidence="6">
    <location>
        <begin position="187"/>
        <end position="211"/>
    </location>
</feature>
<dbReference type="InterPro" id="IPR051204">
    <property type="entry name" value="ABC_transp_perm/SBD"/>
</dbReference>
<evidence type="ECO:0000256" key="1">
    <source>
        <dbReference type="ARBA" id="ARBA00004141"/>
    </source>
</evidence>
<dbReference type="RefSeq" id="WP_284250942.1">
    <property type="nucleotide sequence ID" value="NZ_BSUM01000001.1"/>
</dbReference>
<evidence type="ECO:0000256" key="4">
    <source>
        <dbReference type="ARBA" id="ARBA00022989"/>
    </source>
</evidence>
<gene>
    <name evidence="9" type="ORF">GCM10025875_22270</name>
</gene>
<evidence type="ECO:0000256" key="5">
    <source>
        <dbReference type="ARBA" id="ARBA00023136"/>
    </source>
</evidence>
<dbReference type="EMBL" id="BSUM01000001">
    <property type="protein sequence ID" value="GMA32235.1"/>
    <property type="molecule type" value="Genomic_DNA"/>
</dbReference>
<dbReference type="GO" id="GO:0055085">
    <property type="term" value="P:transmembrane transport"/>
    <property type="evidence" value="ECO:0007669"/>
    <property type="project" value="InterPro"/>
</dbReference>
<dbReference type="GO" id="GO:0005886">
    <property type="term" value="C:plasma membrane"/>
    <property type="evidence" value="ECO:0007669"/>
    <property type="project" value="UniProtKB-SubCell"/>
</dbReference>
<feature type="region of interest" description="Disordered" evidence="7">
    <location>
        <begin position="241"/>
        <end position="272"/>
    </location>
</feature>
<evidence type="ECO:0000313" key="9">
    <source>
        <dbReference type="EMBL" id="GMA32235.1"/>
    </source>
</evidence>
<keyword evidence="2 6" id="KW-0813">Transport</keyword>
<proteinExistence type="inferred from homology"/>
<reference evidence="9" key="1">
    <citation type="journal article" date="2014" name="Int. J. Syst. Evol. Microbiol.">
        <title>Complete genome sequence of Corynebacterium casei LMG S-19264T (=DSM 44701T), isolated from a smear-ripened cheese.</title>
        <authorList>
            <consortium name="US DOE Joint Genome Institute (JGI-PGF)"/>
            <person name="Walter F."/>
            <person name="Albersmeier A."/>
            <person name="Kalinowski J."/>
            <person name="Ruckert C."/>
        </authorList>
    </citation>
    <scope>NUCLEOTIDE SEQUENCE</scope>
    <source>
        <strain evidence="9">NBRC 112290</strain>
    </source>
</reference>
<dbReference type="AlphaFoldDB" id="A0AA37XFG6"/>
<dbReference type="SUPFAM" id="SSF161098">
    <property type="entry name" value="MetI-like"/>
    <property type="match status" value="1"/>
</dbReference>
<evidence type="ECO:0000256" key="7">
    <source>
        <dbReference type="SAM" id="MobiDB-lite"/>
    </source>
</evidence>
<keyword evidence="4 6" id="KW-1133">Transmembrane helix</keyword>
<keyword evidence="10" id="KW-1185">Reference proteome</keyword>
<dbReference type="PANTHER" id="PTHR30177:SF33">
    <property type="entry name" value="POSSIBLE OSMOPROTECTANT (GLYCINE BETAINE_CARNITINE_CHOLINE_L-PROLINE) TRANSPORT INTEGRAL MEMBRANE PROTEIN ABC TRANSPORTER PROZ"/>
    <property type="match status" value="1"/>
</dbReference>
<protein>
    <submittedName>
        <fullName evidence="9">Osmoprotectant (Glycine betaine/ carnitine/choline/l-proline) ABC transporter ProZ</fullName>
    </submittedName>
</protein>
<feature type="compositionally biased region" description="Low complexity" evidence="7">
    <location>
        <begin position="261"/>
        <end position="272"/>
    </location>
</feature>
<dbReference type="Gene3D" id="1.10.3720.10">
    <property type="entry name" value="MetI-like"/>
    <property type="match status" value="1"/>
</dbReference>
<comment type="similarity">
    <text evidence="6">Belongs to the binding-protein-dependent transport system permease family.</text>
</comment>
<dbReference type="Pfam" id="PF00528">
    <property type="entry name" value="BPD_transp_1"/>
    <property type="match status" value="1"/>
</dbReference>
<name>A0AA37XFG6_9MICO</name>
<dbReference type="PANTHER" id="PTHR30177">
    <property type="entry name" value="GLYCINE BETAINE/L-PROLINE TRANSPORT SYSTEM PERMEASE PROTEIN PROW"/>
    <property type="match status" value="1"/>
</dbReference>
<dbReference type="GO" id="GO:0031460">
    <property type="term" value="P:glycine betaine transport"/>
    <property type="evidence" value="ECO:0007669"/>
    <property type="project" value="TreeGrafter"/>
</dbReference>
<evidence type="ECO:0000256" key="2">
    <source>
        <dbReference type="ARBA" id="ARBA00022448"/>
    </source>
</evidence>
<feature type="transmembrane region" description="Helical" evidence="6">
    <location>
        <begin position="29"/>
        <end position="51"/>
    </location>
</feature>
<sequence>MFAEFFTYLADGANWAGSTGIPARLGEHLYYSVLALAVGALIAVPLGLVIGHTGRGEGIIVGLANTMRALPSLGLMTLLVLLMSSTLIPPITALVALAVPPLLAGVYAGIANVDRSAVDAANAMGMTQWQVLWRVEVPNALPLVVGGLRGATLQVVATATIAAFVNLGGLGRYIFDGLALYDYTRVLVGAVLVTALALVLDGLLALVVRLVQPGSGRLAVRDAALLAAIDSRVAGPAAVTASVSADGAGPRDGADGDGADADPAGASAPRRS</sequence>
<feature type="domain" description="ABC transmembrane type-1" evidence="8">
    <location>
        <begin position="25"/>
        <end position="204"/>
    </location>
</feature>
<dbReference type="PROSITE" id="PS50928">
    <property type="entry name" value="ABC_TM1"/>
    <property type="match status" value="1"/>
</dbReference>
<comment type="caution">
    <text evidence="9">The sequence shown here is derived from an EMBL/GenBank/DDBJ whole genome shotgun (WGS) entry which is preliminary data.</text>
</comment>
<dbReference type="CDD" id="cd06261">
    <property type="entry name" value="TM_PBP2"/>
    <property type="match status" value="1"/>
</dbReference>
<feature type="transmembrane region" description="Helical" evidence="6">
    <location>
        <begin position="155"/>
        <end position="175"/>
    </location>
</feature>
<accession>A0AA37XFG6</accession>
<keyword evidence="3 6" id="KW-0812">Transmembrane</keyword>
<comment type="subcellular location">
    <subcellularLocation>
        <location evidence="6">Cell membrane</location>
        <topology evidence="6">Multi-pass membrane protein</topology>
    </subcellularLocation>
    <subcellularLocation>
        <location evidence="1">Membrane</location>
        <topology evidence="1">Multi-pass membrane protein</topology>
    </subcellularLocation>
</comment>
<evidence type="ECO:0000259" key="8">
    <source>
        <dbReference type="PROSITE" id="PS50928"/>
    </source>
</evidence>
<evidence type="ECO:0000256" key="6">
    <source>
        <dbReference type="RuleBase" id="RU363032"/>
    </source>
</evidence>
<keyword evidence="5 6" id="KW-0472">Membrane</keyword>